<dbReference type="AlphaFoldDB" id="A0A7X2S847"/>
<gene>
    <name evidence="2" type="ORF">GKZ89_18795</name>
</gene>
<dbReference type="RefSeq" id="WP_155113939.1">
    <property type="nucleotide sequence ID" value="NZ_WMIB01000029.1"/>
</dbReference>
<comment type="caution">
    <text evidence="2">The sequence shown here is derived from an EMBL/GenBank/DDBJ whole genome shotgun (WGS) entry which is preliminary data.</text>
</comment>
<evidence type="ECO:0000259" key="1">
    <source>
        <dbReference type="PROSITE" id="PS50965"/>
    </source>
</evidence>
<dbReference type="Proteomes" id="UP000434639">
    <property type="component" value="Unassembled WGS sequence"/>
</dbReference>
<dbReference type="PROSITE" id="PS50965">
    <property type="entry name" value="NERD"/>
    <property type="match status" value="1"/>
</dbReference>
<name>A0A7X2S847_9BACI</name>
<evidence type="ECO:0000313" key="3">
    <source>
        <dbReference type="Proteomes" id="UP000434639"/>
    </source>
</evidence>
<feature type="domain" description="NERD" evidence="1">
    <location>
        <begin position="41"/>
        <end position="157"/>
    </location>
</feature>
<proteinExistence type="predicted"/>
<dbReference type="Pfam" id="PF08378">
    <property type="entry name" value="NERD"/>
    <property type="match status" value="1"/>
</dbReference>
<keyword evidence="3" id="KW-1185">Reference proteome</keyword>
<evidence type="ECO:0000313" key="2">
    <source>
        <dbReference type="EMBL" id="MTH55443.1"/>
    </source>
</evidence>
<dbReference type="InterPro" id="IPR011528">
    <property type="entry name" value="NERD"/>
</dbReference>
<organism evidence="2 3">
    <name type="scientific">Metabacillus mangrovi</name>
    <dbReference type="NCBI Taxonomy" id="1491830"/>
    <lineage>
        <taxon>Bacteria</taxon>
        <taxon>Bacillati</taxon>
        <taxon>Bacillota</taxon>
        <taxon>Bacilli</taxon>
        <taxon>Bacillales</taxon>
        <taxon>Bacillaceae</taxon>
        <taxon>Metabacillus</taxon>
    </lineage>
</organism>
<dbReference type="OrthoDB" id="569879at2"/>
<dbReference type="EMBL" id="WMIB01000029">
    <property type="protein sequence ID" value="MTH55443.1"/>
    <property type="molecule type" value="Genomic_DNA"/>
</dbReference>
<accession>A0A7X2S847</accession>
<sequence>MIKKVRDFPVKLKKLEALLRRIPKSHPKYNDIEKDFAITLAGIKGEQSMEYYLSLLPEKEYSIFYDLRLVNDDHFFQIDALVLHKSICIILESKNIGGTVQFDPSFQQMIRSFNGKDEVFPDPLIQAGRQAMHLRKWFISKGFTPPVIDFLVVMTNPHAILQSGSIPLPKSLQKIIRSSYLMEKIHFLTESKKPFISDEEMEKLSASLLKYHEPRKISILSSYNFNCEDVVQGIQCIKCLKFTMSRKNKGWICLACKNTDRSAHVAALLDYCWIISSNASNREIKQFLNIDSPQATYRIIRSLNLKSYGSTKATTYNLESLIKET</sequence>
<protein>
    <submittedName>
        <fullName evidence="2">NERD domain-containing protein</fullName>
    </submittedName>
</protein>
<reference evidence="2 3" key="1">
    <citation type="journal article" date="2017" name="Int. J. Syst. Evol. Microbiol.">
        <title>Bacillus mangrovi sp. nov., isolated from a sediment sample from a mangrove forest.</title>
        <authorList>
            <person name="Gupta V."/>
            <person name="Singh P.K."/>
            <person name="Korpole S."/>
            <person name="Tanuku N.R.S."/>
            <person name="Pinnaka A.K."/>
        </authorList>
    </citation>
    <scope>NUCLEOTIDE SEQUENCE [LARGE SCALE GENOMIC DNA]</scope>
    <source>
        <strain evidence="2 3">KCTC 33872</strain>
    </source>
</reference>